<protein>
    <submittedName>
        <fullName evidence="2">Iron-containing redox enzyme</fullName>
    </submittedName>
</protein>
<feature type="compositionally biased region" description="Basic residues" evidence="1">
    <location>
        <begin position="339"/>
        <end position="351"/>
    </location>
</feature>
<reference evidence="2 3" key="1">
    <citation type="submission" date="2016-10" db="EMBL/GenBank/DDBJ databases">
        <authorList>
            <person name="de Groot N.N."/>
        </authorList>
    </citation>
    <scope>NUCLEOTIDE SEQUENCE [LARGE SCALE GENOMIC DNA]</scope>
    <source>
        <strain evidence="2 3">CGMCC 4.3491</strain>
    </source>
</reference>
<dbReference type="Proteomes" id="UP000198891">
    <property type="component" value="Unassembled WGS sequence"/>
</dbReference>
<dbReference type="InterPro" id="IPR016084">
    <property type="entry name" value="Haem_Oase-like_multi-hlx"/>
</dbReference>
<dbReference type="EMBL" id="FNPZ01000002">
    <property type="protein sequence ID" value="SDZ06700.1"/>
    <property type="molecule type" value="Genomic_DNA"/>
</dbReference>
<dbReference type="RefSeq" id="WP_092553317.1">
    <property type="nucleotide sequence ID" value="NZ_FNPZ01000002.1"/>
</dbReference>
<sequence>MHLPPSRGAVSAALASCLLHGDEPDALNDLVEAALVLVDDLIADDDIQISLFMLYELHYGGFDDVDDALEWNPDLLRARARIEARLEEQLRSAVSVTEHPLPTVDAVAGALFRMTAPTAGPGFSRHVAKKADEQQLRELLLHRSIYQLKEADPHTWAIPRLRGVPKAALVEVQCDEYGNGRPELMHSALFAQTMRGLGLNDDYGHYVDQLPAVTLASLNTMSMFGLHRRLRGAIAGHLAAIEMTSSIPNRLYGDGFRRLGHDSATTLYFDEHVEADAVHEQIAGRDLAGALAAASPELLDDILFGAASCLLLDELTAQHLLSAWRNGESSLRQAERSRGTTRTRAPGHYHG</sequence>
<dbReference type="SUPFAM" id="SSF48613">
    <property type="entry name" value="Heme oxygenase-like"/>
    <property type="match status" value="1"/>
</dbReference>
<evidence type="ECO:0000313" key="2">
    <source>
        <dbReference type="EMBL" id="SDZ06700.1"/>
    </source>
</evidence>
<evidence type="ECO:0000313" key="3">
    <source>
        <dbReference type="Proteomes" id="UP000198891"/>
    </source>
</evidence>
<evidence type="ECO:0000256" key="1">
    <source>
        <dbReference type="SAM" id="MobiDB-lite"/>
    </source>
</evidence>
<proteinExistence type="predicted"/>
<gene>
    <name evidence="2" type="ORF">SAMN05216554_2219</name>
</gene>
<accession>A0A1H3Q0C4</accession>
<dbReference type="Gene3D" id="1.20.910.10">
    <property type="entry name" value="Heme oxygenase-like"/>
    <property type="match status" value="1"/>
</dbReference>
<dbReference type="SMART" id="SM01236">
    <property type="entry name" value="Haem_oxygenase_2"/>
    <property type="match status" value="1"/>
</dbReference>
<name>A0A1H3Q0C4_9MICO</name>
<dbReference type="Pfam" id="PF14518">
    <property type="entry name" value="Haem_oxygenas_2"/>
    <property type="match status" value="1"/>
</dbReference>
<organism evidence="2 3">
    <name type="scientific">Herbiconiux ginsengi</name>
    <dbReference type="NCBI Taxonomy" id="381665"/>
    <lineage>
        <taxon>Bacteria</taxon>
        <taxon>Bacillati</taxon>
        <taxon>Actinomycetota</taxon>
        <taxon>Actinomycetes</taxon>
        <taxon>Micrococcales</taxon>
        <taxon>Microbacteriaceae</taxon>
        <taxon>Herbiconiux</taxon>
    </lineage>
</organism>
<keyword evidence="3" id="KW-1185">Reference proteome</keyword>
<dbReference type="STRING" id="381665.SAMN05216554_2219"/>
<dbReference type="AlphaFoldDB" id="A0A1H3Q0C4"/>
<dbReference type="OrthoDB" id="252872at2"/>
<feature type="region of interest" description="Disordered" evidence="1">
    <location>
        <begin position="331"/>
        <end position="351"/>
    </location>
</feature>